<proteinExistence type="inferred from homology"/>
<dbReference type="InterPro" id="IPR043144">
    <property type="entry name" value="Mal/L-sulf/L-lact_DH-like_ah"/>
</dbReference>
<dbReference type="SUPFAM" id="SSF89733">
    <property type="entry name" value="L-sulfolactate dehydrogenase-like"/>
    <property type="match status" value="1"/>
</dbReference>
<comment type="similarity">
    <text evidence="1">Belongs to the LDH2/MDH2 oxidoreductase family.</text>
</comment>
<dbReference type="EMBL" id="VUNJ01000022">
    <property type="protein sequence ID" value="MST93224.1"/>
    <property type="molecule type" value="Genomic_DNA"/>
</dbReference>
<dbReference type="AlphaFoldDB" id="A0A6I2UAR4"/>
<dbReference type="InterPro" id="IPR036111">
    <property type="entry name" value="Mal/L-sulfo/L-lacto_DH-like_sf"/>
</dbReference>
<dbReference type="InterPro" id="IPR003767">
    <property type="entry name" value="Malate/L-lactate_DH-like"/>
</dbReference>
<gene>
    <name evidence="3" type="ORF">FYJ76_15015</name>
</gene>
<name>A0A6I2UAR4_9FIRM</name>
<dbReference type="Gene3D" id="1.10.1530.10">
    <property type="match status" value="1"/>
</dbReference>
<evidence type="ECO:0000256" key="1">
    <source>
        <dbReference type="ARBA" id="ARBA00006056"/>
    </source>
</evidence>
<reference evidence="3 4" key="1">
    <citation type="submission" date="2019-08" db="EMBL/GenBank/DDBJ databases">
        <title>In-depth cultivation of the pig gut microbiome towards novel bacterial diversity and tailored functional studies.</title>
        <authorList>
            <person name="Wylensek D."/>
            <person name="Hitch T.C.A."/>
            <person name="Clavel T."/>
        </authorList>
    </citation>
    <scope>NUCLEOTIDE SEQUENCE [LARGE SCALE GENOMIC DNA]</scope>
    <source>
        <strain evidence="3 4">WCA3-601-WT-6J</strain>
    </source>
</reference>
<evidence type="ECO:0000256" key="2">
    <source>
        <dbReference type="ARBA" id="ARBA00023002"/>
    </source>
</evidence>
<dbReference type="InterPro" id="IPR043143">
    <property type="entry name" value="Mal/L-sulf/L-lact_DH-like_NADP"/>
</dbReference>
<dbReference type="PANTHER" id="PTHR11091">
    <property type="entry name" value="OXIDOREDUCTASE-RELATED"/>
    <property type="match status" value="1"/>
</dbReference>
<sequence length="363" mass="39568">MQYHHISYEQLEQFCIQAFEGYGFDADAARRITDVLLAADLCGIESHGIQRMIRYHKEITGGMVKLDAKPEVVFETPLSAVIEGNDAMGQILGVQAMQMAIGKAKKSGFGMVTARNSNHYGIAGYYARMAAEQGLIGMSMTNTEAIMVPTFGRQAMLGTNPIAFAMPAAPTTFSFDAATTVVPRGKLEVYIKRGNGLPTGWALDETGHDSNEPERVLKNIIGKTGGGILPLGGSGELTSGHKGYGFAMLCEIATAILSGGTTSNYIYKTPGRSNIAQCFIALDYGMFGDKREIEKALSQYLQELRDSDKAEGQDRIYIHGEKAAEANRRVRREGVLLNEKTYAESRIIAEYTGAREALPEYMD</sequence>
<keyword evidence="2" id="KW-0560">Oxidoreductase</keyword>
<dbReference type="GO" id="GO:0016491">
    <property type="term" value="F:oxidoreductase activity"/>
    <property type="evidence" value="ECO:0007669"/>
    <property type="project" value="UniProtKB-KW"/>
</dbReference>
<evidence type="ECO:0000313" key="4">
    <source>
        <dbReference type="Proteomes" id="UP000431913"/>
    </source>
</evidence>
<accession>A0A6I2UAR4</accession>
<dbReference type="Proteomes" id="UP000431913">
    <property type="component" value="Unassembled WGS sequence"/>
</dbReference>
<dbReference type="Gene3D" id="3.30.1370.60">
    <property type="entry name" value="Hypothetical oxidoreductase yiak, domain 2"/>
    <property type="match status" value="1"/>
</dbReference>
<protein>
    <submittedName>
        <fullName evidence="3">Ldh family oxidoreductase</fullName>
    </submittedName>
</protein>
<dbReference type="Pfam" id="PF02615">
    <property type="entry name" value="Ldh_2"/>
    <property type="match status" value="1"/>
</dbReference>
<dbReference type="PANTHER" id="PTHR11091:SF0">
    <property type="entry name" value="MALATE DEHYDROGENASE"/>
    <property type="match status" value="1"/>
</dbReference>
<comment type="caution">
    <text evidence="3">The sequence shown here is derived from an EMBL/GenBank/DDBJ whole genome shotgun (WGS) entry which is preliminary data.</text>
</comment>
<organism evidence="3 4">
    <name type="scientific">Ruthenibacterium lactatiformans</name>
    <dbReference type="NCBI Taxonomy" id="1550024"/>
    <lineage>
        <taxon>Bacteria</taxon>
        <taxon>Bacillati</taxon>
        <taxon>Bacillota</taxon>
        <taxon>Clostridia</taxon>
        <taxon>Eubacteriales</taxon>
        <taxon>Oscillospiraceae</taxon>
        <taxon>Ruthenibacterium</taxon>
    </lineage>
</organism>
<evidence type="ECO:0000313" key="3">
    <source>
        <dbReference type="EMBL" id="MST93224.1"/>
    </source>
</evidence>